<accession>A0A545UPI4</accession>
<evidence type="ECO:0000313" key="1">
    <source>
        <dbReference type="EMBL" id="TQV91375.1"/>
    </source>
</evidence>
<sequence length="53" mass="6199">MARDLHQPLPPPLLDHPSHFPRLVGMPSRPILKYARQHHILTLTTLHGELHRR</sequence>
<dbReference type="Proteomes" id="UP000315783">
    <property type="component" value="Unassembled WGS sequence"/>
</dbReference>
<evidence type="ECO:0000313" key="2">
    <source>
        <dbReference type="Proteomes" id="UP000315783"/>
    </source>
</evidence>
<keyword evidence="2" id="KW-1185">Reference proteome</keyword>
<organism evidence="1 2">
    <name type="scientific">Cordyceps javanica</name>
    <dbReference type="NCBI Taxonomy" id="43265"/>
    <lineage>
        <taxon>Eukaryota</taxon>
        <taxon>Fungi</taxon>
        <taxon>Dikarya</taxon>
        <taxon>Ascomycota</taxon>
        <taxon>Pezizomycotina</taxon>
        <taxon>Sordariomycetes</taxon>
        <taxon>Hypocreomycetidae</taxon>
        <taxon>Hypocreales</taxon>
        <taxon>Cordycipitaceae</taxon>
        <taxon>Cordyceps</taxon>
    </lineage>
</organism>
<comment type="caution">
    <text evidence="1">The sequence shown here is derived from an EMBL/GenBank/DDBJ whole genome shotgun (WGS) entry which is preliminary data.</text>
</comment>
<reference evidence="1 2" key="1">
    <citation type="journal article" date="2019" name="Appl. Microbiol. Biotechnol.">
        <title>Genome sequence of Isaria javanica and comparative genome analysis insights into family S53 peptidase evolution in fungal entomopathogens.</title>
        <authorList>
            <person name="Lin R."/>
            <person name="Zhang X."/>
            <person name="Xin B."/>
            <person name="Zou M."/>
            <person name="Gao Y."/>
            <person name="Qin F."/>
            <person name="Hu Q."/>
            <person name="Xie B."/>
            <person name="Cheng X."/>
        </authorList>
    </citation>
    <scope>NUCLEOTIDE SEQUENCE [LARGE SCALE GENOMIC DNA]</scope>
    <source>
        <strain evidence="1 2">IJ1G</strain>
    </source>
</reference>
<protein>
    <submittedName>
        <fullName evidence="1">Uncharacterized protein</fullName>
    </submittedName>
</protein>
<gene>
    <name evidence="1" type="ORF">IF1G_09874</name>
</gene>
<name>A0A545UPI4_9HYPO</name>
<dbReference type="AlphaFoldDB" id="A0A545UPI4"/>
<dbReference type="EMBL" id="SPUK01000019">
    <property type="protein sequence ID" value="TQV91375.1"/>
    <property type="molecule type" value="Genomic_DNA"/>
</dbReference>
<proteinExistence type="predicted"/>